<accession>A0AAF0V2A4</accession>
<sequence>LWPSRLDEKTLYQKRHRGLSGNSFIYQQDIKVNAVMEVDHSLRDKLRIIWPILQVGRLDEWLWMHEWRQHGYSIEGVLDVTDYFNASKTINELMISNLVTYLKDQGINPKPIRSQSI</sequence>
<comment type="similarity">
    <text evidence="1 4">Belongs to the RNase T2 family.</text>
</comment>
<feature type="non-terminal residue" evidence="5">
    <location>
        <position position="1"/>
    </location>
</feature>
<evidence type="ECO:0000313" key="5">
    <source>
        <dbReference type="EMBL" id="WMV55406.1"/>
    </source>
</evidence>
<keyword evidence="3" id="KW-0456">Lyase</keyword>
<keyword evidence="2" id="KW-0255">Endonuclease</keyword>
<keyword evidence="2" id="KW-0540">Nuclease</keyword>
<evidence type="ECO:0000256" key="2">
    <source>
        <dbReference type="ARBA" id="ARBA00022759"/>
    </source>
</evidence>
<name>A0AAF0V2A4_SOLVR</name>
<dbReference type="Pfam" id="PF00445">
    <property type="entry name" value="Ribonuclease_T2"/>
    <property type="match status" value="1"/>
</dbReference>
<dbReference type="SUPFAM" id="SSF55895">
    <property type="entry name" value="Ribonuclease Rh-like"/>
    <property type="match status" value="1"/>
</dbReference>
<evidence type="ECO:0000313" key="6">
    <source>
        <dbReference type="Proteomes" id="UP001234989"/>
    </source>
</evidence>
<organism evidence="5 6">
    <name type="scientific">Solanum verrucosum</name>
    <dbReference type="NCBI Taxonomy" id="315347"/>
    <lineage>
        <taxon>Eukaryota</taxon>
        <taxon>Viridiplantae</taxon>
        <taxon>Streptophyta</taxon>
        <taxon>Embryophyta</taxon>
        <taxon>Tracheophyta</taxon>
        <taxon>Spermatophyta</taxon>
        <taxon>Magnoliopsida</taxon>
        <taxon>eudicotyledons</taxon>
        <taxon>Gunneridae</taxon>
        <taxon>Pentapetalae</taxon>
        <taxon>asterids</taxon>
        <taxon>lamiids</taxon>
        <taxon>Solanales</taxon>
        <taxon>Solanaceae</taxon>
        <taxon>Solanoideae</taxon>
        <taxon>Solaneae</taxon>
        <taxon>Solanum</taxon>
    </lineage>
</organism>
<dbReference type="AlphaFoldDB" id="A0AAF0V2A4"/>
<evidence type="ECO:0000256" key="1">
    <source>
        <dbReference type="ARBA" id="ARBA00007469"/>
    </source>
</evidence>
<evidence type="ECO:0000256" key="4">
    <source>
        <dbReference type="RuleBase" id="RU004328"/>
    </source>
</evidence>
<dbReference type="EMBL" id="CP133622">
    <property type="protein sequence ID" value="WMV55406.1"/>
    <property type="molecule type" value="Genomic_DNA"/>
</dbReference>
<gene>
    <name evidence="5" type="ORF">MTR67_048791</name>
</gene>
<dbReference type="InterPro" id="IPR036430">
    <property type="entry name" value="RNase_T2-like_sf"/>
</dbReference>
<dbReference type="GO" id="GO:0003723">
    <property type="term" value="F:RNA binding"/>
    <property type="evidence" value="ECO:0007669"/>
    <property type="project" value="InterPro"/>
</dbReference>
<proteinExistence type="inferred from homology"/>
<dbReference type="Proteomes" id="UP001234989">
    <property type="component" value="Chromosome 11"/>
</dbReference>
<protein>
    <submittedName>
        <fullName evidence="5">Uncharacterized protein</fullName>
    </submittedName>
</protein>
<dbReference type="Gene3D" id="3.90.730.10">
    <property type="entry name" value="Ribonuclease T2-like"/>
    <property type="match status" value="1"/>
</dbReference>
<dbReference type="InterPro" id="IPR001568">
    <property type="entry name" value="RNase_T2-like"/>
</dbReference>
<evidence type="ECO:0000256" key="3">
    <source>
        <dbReference type="ARBA" id="ARBA00023239"/>
    </source>
</evidence>
<keyword evidence="6" id="KW-1185">Reference proteome</keyword>
<reference evidence="5" key="1">
    <citation type="submission" date="2023-08" db="EMBL/GenBank/DDBJ databases">
        <title>A de novo genome assembly of Solanum verrucosum Schlechtendal, a Mexican diploid species geographically isolated from the other diploid A-genome species in potato relatives.</title>
        <authorList>
            <person name="Hosaka K."/>
        </authorList>
    </citation>
    <scope>NUCLEOTIDE SEQUENCE</scope>
    <source>
        <tissue evidence="5">Young leaves</tissue>
    </source>
</reference>
<keyword evidence="2" id="KW-0378">Hydrolase</keyword>
<dbReference type="GO" id="GO:0033897">
    <property type="term" value="F:ribonuclease T2 activity"/>
    <property type="evidence" value="ECO:0007669"/>
    <property type="project" value="InterPro"/>
</dbReference>